<evidence type="ECO:0000313" key="1">
    <source>
        <dbReference type="EMBL" id="KZP13789.1"/>
    </source>
</evidence>
<name>A0A166CLP3_9AGAM</name>
<evidence type="ECO:0000313" key="2">
    <source>
        <dbReference type="EMBL" id="KZP16346.1"/>
    </source>
</evidence>
<dbReference type="EMBL" id="KV417594">
    <property type="protein sequence ID" value="KZP16346.1"/>
    <property type="molecule type" value="Genomic_DNA"/>
</dbReference>
<accession>A0A166CLP3</accession>
<keyword evidence="3" id="KW-1185">Reference proteome</keyword>
<proteinExistence type="predicted"/>
<dbReference type="Proteomes" id="UP000076532">
    <property type="component" value="Unassembled WGS sequence"/>
</dbReference>
<evidence type="ECO:0000313" key="3">
    <source>
        <dbReference type="Proteomes" id="UP000076532"/>
    </source>
</evidence>
<gene>
    <name evidence="1" type="ORF">FIBSPDRAFT_122507</name>
    <name evidence="2" type="ORF">FIBSPDRAFT_62174</name>
</gene>
<reference evidence="1 3" key="1">
    <citation type="journal article" date="2016" name="Mol. Biol. Evol.">
        <title>Comparative Genomics of Early-Diverging Mushroom-Forming Fungi Provides Insights into the Origins of Lignocellulose Decay Capabilities.</title>
        <authorList>
            <person name="Nagy L.G."/>
            <person name="Riley R."/>
            <person name="Tritt A."/>
            <person name="Adam C."/>
            <person name="Daum C."/>
            <person name="Floudas D."/>
            <person name="Sun H."/>
            <person name="Yadav J.S."/>
            <person name="Pangilinan J."/>
            <person name="Larsson K.H."/>
            <person name="Matsuura K."/>
            <person name="Barry K."/>
            <person name="Labutti K."/>
            <person name="Kuo R."/>
            <person name="Ohm R.A."/>
            <person name="Bhattacharya S.S."/>
            <person name="Shirouzu T."/>
            <person name="Yoshinaga Y."/>
            <person name="Martin F.M."/>
            <person name="Grigoriev I.V."/>
            <person name="Hibbett D.S."/>
        </authorList>
    </citation>
    <scope>NUCLEOTIDE SEQUENCE [LARGE SCALE GENOMIC DNA]</scope>
    <source>
        <strain evidence="1 3">CBS 109695</strain>
    </source>
</reference>
<dbReference type="AlphaFoldDB" id="A0A166CLP3"/>
<organism evidence="1 3">
    <name type="scientific">Athelia psychrophila</name>
    <dbReference type="NCBI Taxonomy" id="1759441"/>
    <lineage>
        <taxon>Eukaryota</taxon>
        <taxon>Fungi</taxon>
        <taxon>Dikarya</taxon>
        <taxon>Basidiomycota</taxon>
        <taxon>Agaricomycotina</taxon>
        <taxon>Agaricomycetes</taxon>
        <taxon>Agaricomycetidae</taxon>
        <taxon>Atheliales</taxon>
        <taxon>Atheliaceae</taxon>
        <taxon>Athelia</taxon>
    </lineage>
</organism>
<sequence>MPCHGSGSPTVSIKSILSIAGTGNVIASAGPVFRNEMEHASRGQRLINLSEKSTSIILSSGPGRITSAILRPNNESSHRMPPFACSCKHEVVEAKSNLKLSHVYVLDCLQGALSFRLRSDDPFSFSSCSHLLYSTSVAVHLDSGHHLSEPLSGQTTASLLAWARVTV</sequence>
<protein>
    <submittedName>
        <fullName evidence="1">Uncharacterized protein</fullName>
    </submittedName>
</protein>
<dbReference type="EMBL" id="KV417627">
    <property type="protein sequence ID" value="KZP13789.1"/>
    <property type="molecule type" value="Genomic_DNA"/>
</dbReference>